<dbReference type="AlphaFoldDB" id="A0A4Q1DCT3"/>
<keyword evidence="2 3" id="KW-0378">Hydrolase</keyword>
<name>A0A4Q1DCT3_9BACT</name>
<dbReference type="Pfam" id="PF00293">
    <property type="entry name" value="NUDIX"/>
    <property type="match status" value="1"/>
</dbReference>
<evidence type="ECO:0000256" key="3">
    <source>
        <dbReference type="RuleBase" id="RU003476"/>
    </source>
</evidence>
<dbReference type="OrthoDB" id="3532303at2"/>
<comment type="cofactor">
    <cofactor evidence="1">
        <name>Mg(2+)</name>
        <dbReference type="ChEBI" id="CHEBI:18420"/>
    </cofactor>
</comment>
<evidence type="ECO:0000313" key="5">
    <source>
        <dbReference type="EMBL" id="RXK86665.1"/>
    </source>
</evidence>
<feature type="domain" description="Nudix hydrolase" evidence="4">
    <location>
        <begin position="2"/>
        <end position="128"/>
    </location>
</feature>
<evidence type="ECO:0000313" key="6">
    <source>
        <dbReference type="Proteomes" id="UP000290545"/>
    </source>
</evidence>
<dbReference type="InterPro" id="IPR000086">
    <property type="entry name" value="NUDIX_hydrolase_dom"/>
</dbReference>
<dbReference type="SUPFAM" id="SSF55811">
    <property type="entry name" value="Nudix"/>
    <property type="match status" value="1"/>
</dbReference>
<dbReference type="InterPro" id="IPR020476">
    <property type="entry name" value="Nudix_hydrolase"/>
</dbReference>
<proteinExistence type="inferred from homology"/>
<dbReference type="PROSITE" id="PS00893">
    <property type="entry name" value="NUDIX_BOX"/>
    <property type="match status" value="1"/>
</dbReference>
<keyword evidence="6" id="KW-1185">Reference proteome</keyword>
<dbReference type="Gene3D" id="3.90.79.10">
    <property type="entry name" value="Nucleoside Triphosphate Pyrophosphohydrolase"/>
    <property type="match status" value="1"/>
</dbReference>
<evidence type="ECO:0000256" key="2">
    <source>
        <dbReference type="ARBA" id="ARBA00022801"/>
    </source>
</evidence>
<dbReference type="PROSITE" id="PS51462">
    <property type="entry name" value="NUDIX"/>
    <property type="match status" value="1"/>
</dbReference>
<dbReference type="InterPro" id="IPR015797">
    <property type="entry name" value="NUDIX_hydrolase-like_dom_sf"/>
</dbReference>
<accession>A0A4Q1DCT3</accession>
<organism evidence="5 6">
    <name type="scientific">Filimonas effusa</name>
    <dbReference type="NCBI Taxonomy" id="2508721"/>
    <lineage>
        <taxon>Bacteria</taxon>
        <taxon>Pseudomonadati</taxon>
        <taxon>Bacteroidota</taxon>
        <taxon>Chitinophagia</taxon>
        <taxon>Chitinophagales</taxon>
        <taxon>Chitinophagaceae</taxon>
        <taxon>Filimonas</taxon>
    </lineage>
</organism>
<dbReference type="PANTHER" id="PTHR43046:SF2">
    <property type="entry name" value="8-OXO-DGTP DIPHOSPHATASE-RELATED"/>
    <property type="match status" value="1"/>
</dbReference>
<reference evidence="5 6" key="1">
    <citation type="submission" date="2019-01" db="EMBL/GenBank/DDBJ databases">
        <title>Filimonas sp. strain TTM-71.</title>
        <authorList>
            <person name="Chen W.-M."/>
        </authorList>
    </citation>
    <scope>NUCLEOTIDE SEQUENCE [LARGE SCALE GENOMIC DNA]</scope>
    <source>
        <strain evidence="5 6">TTM-71</strain>
    </source>
</reference>
<dbReference type="PRINTS" id="PR00502">
    <property type="entry name" value="NUDIXFAMILY"/>
</dbReference>
<gene>
    <name evidence="5" type="ORF">ESB13_07630</name>
</gene>
<protein>
    <submittedName>
        <fullName evidence="5">NUDIX domain-containing protein</fullName>
    </submittedName>
</protein>
<dbReference type="RefSeq" id="WP_129002412.1">
    <property type="nucleotide sequence ID" value="NZ_SDHZ01000001.1"/>
</dbReference>
<dbReference type="CDD" id="cd04690">
    <property type="entry name" value="NUDIX_Hydrolase"/>
    <property type="match status" value="1"/>
</dbReference>
<dbReference type="Proteomes" id="UP000290545">
    <property type="component" value="Unassembled WGS sequence"/>
</dbReference>
<sequence>MKEIRCAGLIVVKDRQLLLAFSKNKQAWYLPGGKLDAGETAEAALTREVQEELNIVIPAGELQWYYHITAPAFGENNLQMKQDCFIHELKQEPVPSAEIGAIRYFSRESYKQEQHQVPGVLLAFEQLKKDNLVD</sequence>
<dbReference type="PANTHER" id="PTHR43046">
    <property type="entry name" value="GDP-MANNOSE MANNOSYL HYDROLASE"/>
    <property type="match status" value="1"/>
</dbReference>
<dbReference type="EMBL" id="SDHZ01000001">
    <property type="protein sequence ID" value="RXK86665.1"/>
    <property type="molecule type" value="Genomic_DNA"/>
</dbReference>
<comment type="caution">
    <text evidence="5">The sequence shown here is derived from an EMBL/GenBank/DDBJ whole genome shotgun (WGS) entry which is preliminary data.</text>
</comment>
<evidence type="ECO:0000259" key="4">
    <source>
        <dbReference type="PROSITE" id="PS51462"/>
    </source>
</evidence>
<evidence type="ECO:0000256" key="1">
    <source>
        <dbReference type="ARBA" id="ARBA00001946"/>
    </source>
</evidence>
<comment type="similarity">
    <text evidence="3">Belongs to the Nudix hydrolase family.</text>
</comment>
<dbReference type="GO" id="GO:0016787">
    <property type="term" value="F:hydrolase activity"/>
    <property type="evidence" value="ECO:0007669"/>
    <property type="project" value="UniProtKB-KW"/>
</dbReference>
<dbReference type="InterPro" id="IPR020084">
    <property type="entry name" value="NUDIX_hydrolase_CS"/>
</dbReference>